<dbReference type="Pfam" id="PF25154">
    <property type="entry name" value="TPR_AP5Z1_C"/>
    <property type="match status" value="1"/>
</dbReference>
<feature type="domain" description="AP-5 complex subunit zeta-1 N-terminal TPR" evidence="2">
    <location>
        <begin position="1"/>
        <end position="274"/>
    </location>
</feature>
<evidence type="ECO:0000259" key="2">
    <source>
        <dbReference type="Pfam" id="PF25153"/>
    </source>
</evidence>
<dbReference type="AlphaFoldDB" id="A0A7J7X8V4"/>
<name>A0A7J7X8V4_PIPKU</name>
<dbReference type="InterPro" id="IPR028222">
    <property type="entry name" value="AP5Z1"/>
</dbReference>
<reference evidence="4 5" key="1">
    <citation type="journal article" date="2020" name="Nature">
        <title>Six reference-quality genomes reveal evolution of bat adaptations.</title>
        <authorList>
            <person name="Jebb D."/>
            <person name="Huang Z."/>
            <person name="Pippel M."/>
            <person name="Hughes G.M."/>
            <person name="Lavrichenko K."/>
            <person name="Devanna P."/>
            <person name="Winkler S."/>
            <person name="Jermiin L.S."/>
            <person name="Skirmuntt E.C."/>
            <person name="Katzourakis A."/>
            <person name="Burkitt-Gray L."/>
            <person name="Ray D.A."/>
            <person name="Sullivan K.A.M."/>
            <person name="Roscito J.G."/>
            <person name="Kirilenko B.M."/>
            <person name="Davalos L.M."/>
            <person name="Corthals A.P."/>
            <person name="Power M.L."/>
            <person name="Jones G."/>
            <person name="Ransome R.D."/>
            <person name="Dechmann D.K.N."/>
            <person name="Locatelli A.G."/>
            <person name="Puechmaille S.J."/>
            <person name="Fedrigo O."/>
            <person name="Jarvis E.D."/>
            <person name="Hiller M."/>
            <person name="Vernes S.C."/>
            <person name="Myers E.W."/>
            <person name="Teeling E.C."/>
        </authorList>
    </citation>
    <scope>NUCLEOTIDE SEQUENCE [LARGE SCALE GENOMIC DNA]</scope>
    <source>
        <strain evidence="4">MPipKuh1</strain>
        <tissue evidence="4">Flight muscle</tissue>
    </source>
</reference>
<dbReference type="GO" id="GO:0044599">
    <property type="term" value="C:AP-5 adaptor complex"/>
    <property type="evidence" value="ECO:0007669"/>
    <property type="project" value="InterPro"/>
</dbReference>
<dbReference type="InterPro" id="IPR055450">
    <property type="entry name" value="AP5Z1_ARM"/>
</dbReference>
<organism evidence="4 5">
    <name type="scientific">Pipistrellus kuhlii</name>
    <name type="common">Kuhl's pipistrelle</name>
    <dbReference type="NCBI Taxonomy" id="59472"/>
    <lineage>
        <taxon>Eukaryota</taxon>
        <taxon>Metazoa</taxon>
        <taxon>Chordata</taxon>
        <taxon>Craniata</taxon>
        <taxon>Vertebrata</taxon>
        <taxon>Euteleostomi</taxon>
        <taxon>Mammalia</taxon>
        <taxon>Eutheria</taxon>
        <taxon>Laurasiatheria</taxon>
        <taxon>Chiroptera</taxon>
        <taxon>Yangochiroptera</taxon>
        <taxon>Vespertilionidae</taxon>
        <taxon>Pipistrellus</taxon>
    </lineage>
</organism>
<accession>A0A7J7X8V4</accession>
<keyword evidence="5" id="KW-1185">Reference proteome</keyword>
<evidence type="ECO:0000313" key="5">
    <source>
        <dbReference type="Proteomes" id="UP000558488"/>
    </source>
</evidence>
<gene>
    <name evidence="4" type="ORF">mPipKuh1_000798</name>
</gene>
<evidence type="ECO:0000313" key="4">
    <source>
        <dbReference type="EMBL" id="KAF6346147.1"/>
    </source>
</evidence>
<dbReference type="PANTHER" id="PTHR46488">
    <property type="entry name" value="AP-5 COMPLEX SUBUNIT ZETA-1"/>
    <property type="match status" value="1"/>
</dbReference>
<feature type="domain" description="AP-5 complex subunit zeta-1 ARM repeats" evidence="1">
    <location>
        <begin position="314"/>
        <end position="430"/>
    </location>
</feature>
<dbReference type="EMBL" id="JACAGB010000008">
    <property type="protein sequence ID" value="KAF6346147.1"/>
    <property type="molecule type" value="Genomic_DNA"/>
</dbReference>
<protein>
    <submittedName>
        <fullName evidence="4">Adaptor related protein complex 5 subunit zeta 1</fullName>
    </submittedName>
</protein>
<feature type="domain" description="AP-5 complex subunit zeta-1 C-terminal TPR" evidence="3">
    <location>
        <begin position="443"/>
        <end position="790"/>
    </location>
</feature>
<sequence>MAAAGTERLLRQAREVRDEELGQFCARASALLRTEEPGPEAVDALRRLFLIVAATKYGRKLEDECVDLLQTALGPPPRPEPLQLLCAAILRETAPRPGLSLSCDCVQSPRQLSLVASVLLAQGDRRQVRSVGQRVFQVLESRQPEGPSARPLLPVVSKVASLAPGSFREDQANLLSKRLADWLRYASVPQGPAPSGGFFTPRARQPGPVTEVDGAVATDFFTVLSTAQRATEDQWLNVQAFSMLRAWLQLGGPGAPDTDDRSEQEGSSLSVLSAAASTGRLLPPERLREKAFQYCQRLVEQSTRRALRRADADLQKACLVEAVLVLDVLCRQDPSFLYRTLSCLKALQARLNGDPACVRVLLPLAQFFLGHGEAAAVDAEAVCRQVFGRVPAEHFHSPMLAFEFVQFCRDSLPLLGRHLGLLRRSFPGLLQLLAWNSPALTAEFVALLPALVDASTAVELLHALLDLPCLTAALDLQLRLSPAASERPLWDASLRTASCPDASQDPQLQGRLQHLLRTEASGAPERLAPLYPLLQPMAGCARVLQCAEAVPTLLRAFFSAVTQFADGALTNQLARLLLERSDSLYPVPGYEARVHQVLSAQFLGLCQQRPCLVVELAKELLALVGSGGGLRSGGSVLTSAVWAVGEYLAVSWDRRCTADQINKFFEVLEALLFEVTQSRPSATLPQCPPQLVTALMTTLTKLASRSQDLIPRVSLFLSKMRTPAQSAAGGALCCREDEGVGTRATELLNLLKMPSVAQFVLTPGLEVAAPRYHRDTNTALPLALRAVSRLVEREAGLLPAEGRPPG</sequence>
<dbReference type="Pfam" id="PF14764">
    <property type="entry name" value="SPG48"/>
    <property type="match status" value="1"/>
</dbReference>
<dbReference type="InterPro" id="IPR056856">
    <property type="entry name" value="TPR_AP5Z1_C"/>
</dbReference>
<dbReference type="PANTHER" id="PTHR46488:SF1">
    <property type="entry name" value="AP-5 COMPLEX SUBUNIT ZETA-1"/>
    <property type="match status" value="1"/>
</dbReference>
<evidence type="ECO:0000259" key="3">
    <source>
        <dbReference type="Pfam" id="PF25154"/>
    </source>
</evidence>
<proteinExistence type="predicted"/>
<comment type="caution">
    <text evidence="4">The sequence shown here is derived from an EMBL/GenBank/DDBJ whole genome shotgun (WGS) entry which is preliminary data.</text>
</comment>
<dbReference type="Proteomes" id="UP000558488">
    <property type="component" value="Unassembled WGS sequence"/>
</dbReference>
<dbReference type="InterPro" id="IPR056857">
    <property type="entry name" value="TPR_AP5Z1_N"/>
</dbReference>
<dbReference type="Pfam" id="PF25153">
    <property type="entry name" value="TPR_AP5Z1"/>
    <property type="match status" value="1"/>
</dbReference>
<dbReference type="OrthoDB" id="744564at2759"/>
<evidence type="ECO:0000259" key="1">
    <source>
        <dbReference type="Pfam" id="PF14764"/>
    </source>
</evidence>